<dbReference type="EMBL" id="QGKW02001660">
    <property type="protein sequence ID" value="KAF2581985.1"/>
    <property type="molecule type" value="Genomic_DNA"/>
</dbReference>
<organism evidence="2 3">
    <name type="scientific">Brassica cretica</name>
    <name type="common">Mustard</name>
    <dbReference type="NCBI Taxonomy" id="69181"/>
    <lineage>
        <taxon>Eukaryota</taxon>
        <taxon>Viridiplantae</taxon>
        <taxon>Streptophyta</taxon>
        <taxon>Embryophyta</taxon>
        <taxon>Tracheophyta</taxon>
        <taxon>Spermatophyta</taxon>
        <taxon>Magnoliopsida</taxon>
        <taxon>eudicotyledons</taxon>
        <taxon>Gunneridae</taxon>
        <taxon>Pentapetalae</taxon>
        <taxon>rosids</taxon>
        <taxon>malvids</taxon>
        <taxon>Brassicales</taxon>
        <taxon>Brassicaceae</taxon>
        <taxon>Brassiceae</taxon>
        <taxon>Brassica</taxon>
    </lineage>
</organism>
<evidence type="ECO:0000313" key="3">
    <source>
        <dbReference type="Proteomes" id="UP000712281"/>
    </source>
</evidence>
<dbReference type="AlphaFoldDB" id="A0A8S9JIV4"/>
<reference evidence="2" key="1">
    <citation type="submission" date="2019-12" db="EMBL/GenBank/DDBJ databases">
        <title>Genome sequencing and annotation of Brassica cretica.</title>
        <authorList>
            <person name="Studholme D.J."/>
            <person name="Sarris P.F."/>
        </authorList>
    </citation>
    <scope>NUCLEOTIDE SEQUENCE</scope>
    <source>
        <strain evidence="2">PFS-001/15</strain>
        <tissue evidence="2">Leaf</tissue>
    </source>
</reference>
<dbReference type="Proteomes" id="UP000712281">
    <property type="component" value="Unassembled WGS sequence"/>
</dbReference>
<evidence type="ECO:0000256" key="1">
    <source>
        <dbReference type="SAM" id="MobiDB-lite"/>
    </source>
</evidence>
<feature type="region of interest" description="Disordered" evidence="1">
    <location>
        <begin position="1"/>
        <end position="28"/>
    </location>
</feature>
<protein>
    <submittedName>
        <fullName evidence="2">Uncharacterized protein</fullName>
    </submittedName>
</protein>
<proteinExistence type="predicted"/>
<name>A0A8S9JIV4_BRACR</name>
<comment type="caution">
    <text evidence="2">The sequence shown here is derived from an EMBL/GenBank/DDBJ whole genome shotgun (WGS) entry which is preliminary data.</text>
</comment>
<accession>A0A8S9JIV4</accession>
<gene>
    <name evidence="2" type="ORF">F2Q68_00000015</name>
</gene>
<evidence type="ECO:0000313" key="2">
    <source>
        <dbReference type="EMBL" id="KAF2581985.1"/>
    </source>
</evidence>
<sequence length="63" mass="7292">MGSTERLRRRGEHRRDSSRRLASRRGRIESESIVEESGDFVDSSSPKIRTPIPFLHVKQESIL</sequence>